<dbReference type="PATRIC" id="fig|1280953.3.peg.2451"/>
<keyword evidence="1" id="KW-0812">Transmembrane</keyword>
<keyword evidence="1" id="KW-0472">Membrane</keyword>
<dbReference type="EMBL" id="ARYL01000017">
    <property type="protein sequence ID" value="KDA02137.1"/>
    <property type="molecule type" value="Genomic_DNA"/>
</dbReference>
<keyword evidence="1" id="KW-1133">Transmembrane helix</keyword>
<proteinExistence type="predicted"/>
<keyword evidence="3" id="KW-1185">Reference proteome</keyword>
<sequence length="127" mass="14479">MFLKCEPNPHRAGRMTRSLVFEHVPGQRYAIDAEQLHKTPELLNAFGRNMYTRFRVLDAIAYMICLLGFLATLAFVWWAFIPGLAICALMLATNRKSAGEIARKAATRSVDNFRTLHEMGCLWLVYA</sequence>
<protein>
    <submittedName>
        <fullName evidence="2">Uncharacterized protein</fullName>
    </submittedName>
</protein>
<feature type="transmembrane region" description="Helical" evidence="1">
    <location>
        <begin position="59"/>
        <end position="92"/>
    </location>
</feature>
<evidence type="ECO:0000313" key="2">
    <source>
        <dbReference type="EMBL" id="KDA02137.1"/>
    </source>
</evidence>
<dbReference type="Proteomes" id="UP000024942">
    <property type="component" value="Unassembled WGS sequence"/>
</dbReference>
<accession>A0A059G5L4</accession>
<organism evidence="2 3">
    <name type="scientific">Hyphomonas oceanitis SCH89</name>
    <dbReference type="NCBI Taxonomy" id="1280953"/>
    <lineage>
        <taxon>Bacteria</taxon>
        <taxon>Pseudomonadati</taxon>
        <taxon>Pseudomonadota</taxon>
        <taxon>Alphaproteobacteria</taxon>
        <taxon>Hyphomonadales</taxon>
        <taxon>Hyphomonadaceae</taxon>
        <taxon>Hyphomonas</taxon>
    </lineage>
</organism>
<gene>
    <name evidence="2" type="ORF">HOC_12157</name>
</gene>
<dbReference type="eggNOG" id="ENOG5032HDH">
    <property type="taxonomic scope" value="Bacteria"/>
</dbReference>
<comment type="caution">
    <text evidence="2">The sequence shown here is derived from an EMBL/GenBank/DDBJ whole genome shotgun (WGS) entry which is preliminary data.</text>
</comment>
<evidence type="ECO:0000256" key="1">
    <source>
        <dbReference type="SAM" id="Phobius"/>
    </source>
</evidence>
<reference evidence="2 3" key="1">
    <citation type="journal article" date="2014" name="Antonie Van Leeuwenhoek">
        <title>Hyphomonas beringensis sp. nov. and Hyphomonas chukchiensis sp. nov., isolated from surface seawater of the Bering Sea and Chukchi Sea.</title>
        <authorList>
            <person name="Li C."/>
            <person name="Lai Q."/>
            <person name="Li G."/>
            <person name="Dong C."/>
            <person name="Wang J."/>
            <person name="Liao Y."/>
            <person name="Shao Z."/>
        </authorList>
    </citation>
    <scope>NUCLEOTIDE SEQUENCE [LARGE SCALE GENOMIC DNA]</scope>
    <source>
        <strain evidence="2 3">SCH89</strain>
    </source>
</reference>
<name>A0A059G5L4_9PROT</name>
<dbReference type="AlphaFoldDB" id="A0A059G5L4"/>
<evidence type="ECO:0000313" key="3">
    <source>
        <dbReference type="Proteomes" id="UP000024942"/>
    </source>
</evidence>